<evidence type="ECO:0000259" key="5">
    <source>
        <dbReference type="PROSITE" id="PS51379"/>
    </source>
</evidence>
<evidence type="ECO:0000313" key="7">
    <source>
        <dbReference type="Proteomes" id="UP000238924"/>
    </source>
</evidence>
<dbReference type="InterPro" id="IPR017900">
    <property type="entry name" value="4Fe4S_Fe_S_CS"/>
</dbReference>
<dbReference type="PROSITE" id="PS51379">
    <property type="entry name" value="4FE4S_FER_2"/>
    <property type="match status" value="2"/>
</dbReference>
<feature type="domain" description="4Fe-4S ferredoxin-type" evidence="5">
    <location>
        <begin position="207"/>
        <end position="233"/>
    </location>
</feature>
<dbReference type="Gene3D" id="3.30.70.20">
    <property type="match status" value="1"/>
</dbReference>
<evidence type="ECO:0000256" key="1">
    <source>
        <dbReference type="ARBA" id="ARBA00022723"/>
    </source>
</evidence>
<proteinExistence type="predicted"/>
<keyword evidence="3" id="KW-0411">Iron-sulfur</keyword>
<dbReference type="PROSITE" id="PS50902">
    <property type="entry name" value="FLAVODOXIN_LIKE"/>
    <property type="match status" value="1"/>
</dbReference>
<name>A0ABX5B1M1_9SPIR</name>
<feature type="domain" description="4Fe-4S ferredoxin-type" evidence="5">
    <location>
        <begin position="174"/>
        <end position="205"/>
    </location>
</feature>
<dbReference type="Gene3D" id="3.40.50.360">
    <property type="match status" value="1"/>
</dbReference>
<dbReference type="RefSeq" id="WP_104619044.1">
    <property type="nucleotide sequence ID" value="NZ_JJMJ01000229.1"/>
</dbReference>
<dbReference type="PROSITE" id="PS00198">
    <property type="entry name" value="4FE4S_FER_1"/>
    <property type="match status" value="1"/>
</dbReference>
<dbReference type="Proteomes" id="UP000238924">
    <property type="component" value="Unassembled WGS sequence"/>
</dbReference>
<evidence type="ECO:0000313" key="6">
    <source>
        <dbReference type="EMBL" id="PPS21131.1"/>
    </source>
</evidence>
<evidence type="ECO:0000256" key="2">
    <source>
        <dbReference type="ARBA" id="ARBA00023004"/>
    </source>
</evidence>
<dbReference type="InterPro" id="IPR008254">
    <property type="entry name" value="Flavodoxin/NO_synth"/>
</dbReference>
<keyword evidence="2" id="KW-0408">Iron</keyword>
<dbReference type="Pfam" id="PF13237">
    <property type="entry name" value="Fer4_10"/>
    <property type="match status" value="1"/>
</dbReference>
<feature type="domain" description="Flavodoxin-like" evidence="4">
    <location>
        <begin position="3"/>
        <end position="152"/>
    </location>
</feature>
<gene>
    <name evidence="6" type="ORF">DJ52_12670</name>
</gene>
<dbReference type="SUPFAM" id="SSF54862">
    <property type="entry name" value="4Fe-4S ferredoxins"/>
    <property type="match status" value="1"/>
</dbReference>
<protein>
    <submittedName>
        <fullName evidence="6">4Fe-4S ferredoxin</fullName>
    </submittedName>
</protein>
<dbReference type="InterPro" id="IPR029039">
    <property type="entry name" value="Flavoprotein-like_sf"/>
</dbReference>
<evidence type="ECO:0000256" key="3">
    <source>
        <dbReference type="ARBA" id="ARBA00023014"/>
    </source>
</evidence>
<comment type="caution">
    <text evidence="6">The sequence shown here is derived from an EMBL/GenBank/DDBJ whole genome shotgun (WGS) entry which is preliminary data.</text>
</comment>
<keyword evidence="7" id="KW-1185">Reference proteome</keyword>
<organism evidence="6 7">
    <name type="scientific">Brachyspira murdochii</name>
    <dbReference type="NCBI Taxonomy" id="84378"/>
    <lineage>
        <taxon>Bacteria</taxon>
        <taxon>Pseudomonadati</taxon>
        <taxon>Spirochaetota</taxon>
        <taxon>Spirochaetia</taxon>
        <taxon>Brachyspirales</taxon>
        <taxon>Brachyspiraceae</taxon>
        <taxon>Brachyspira</taxon>
    </lineage>
</organism>
<dbReference type="SUPFAM" id="SSF52218">
    <property type="entry name" value="Flavoproteins"/>
    <property type="match status" value="1"/>
</dbReference>
<dbReference type="InterPro" id="IPR017896">
    <property type="entry name" value="4Fe4S_Fe-S-bd"/>
</dbReference>
<sequence length="256" mass="28493">MKVYEIFFSPTGGTKKAADAVAEEIINNIDSSILEKVDLTDYNFDFSSLKIDKDDIAVIAVPAYAGRVPSTASKHILQIQGNNAKAVIICTYGNRAYDDTMIELYDIVSKLNFKIVSAAAAVTRHSIAIKYASNRPDENDIKKLKEFAYNTIKASSFLDDNKLNGNRPYKKMSNVPLVPKTSSKCTNCKLCAKKCPVQAIDINNPKIIDKTKCISCMRCVHICHCSAKSVNKFMLFLVNLALKKTCSKAKDYEFYI</sequence>
<keyword evidence="1" id="KW-0479">Metal-binding</keyword>
<accession>A0ABX5B1M1</accession>
<dbReference type="EMBL" id="JJMJ01000229">
    <property type="protein sequence ID" value="PPS21131.1"/>
    <property type="molecule type" value="Genomic_DNA"/>
</dbReference>
<reference evidence="6 7" key="1">
    <citation type="submission" date="2014-04" db="EMBL/GenBank/DDBJ databases">
        <title>Whole genome sequence of 'Brachyspira hampsonii' D13-03603F2.</title>
        <authorList>
            <person name="Patterson A.H."/>
            <person name="Chaban B."/>
            <person name="Fernando C."/>
            <person name="Harding J.C."/>
            <person name="Hill J.E."/>
        </authorList>
    </citation>
    <scope>NUCLEOTIDE SEQUENCE [LARGE SCALE GENOMIC DNA]</scope>
    <source>
        <strain evidence="6 7">D13-03603F2</strain>
    </source>
</reference>
<evidence type="ECO:0000259" key="4">
    <source>
        <dbReference type="PROSITE" id="PS50902"/>
    </source>
</evidence>